<dbReference type="Proteomes" id="UP000058857">
    <property type="component" value="Plasmid lbp1"/>
</dbReference>
<evidence type="ECO:0000313" key="4">
    <source>
        <dbReference type="Proteomes" id="UP000058857"/>
    </source>
</evidence>
<keyword evidence="1" id="KW-0732">Signal</keyword>
<feature type="chain" id="PRO_5010615236" evidence="1">
    <location>
        <begin position="20"/>
        <end position="224"/>
    </location>
</feature>
<feature type="signal peptide" evidence="1">
    <location>
        <begin position="1"/>
        <end position="19"/>
    </location>
</feature>
<keyword evidence="3" id="KW-0614">Plasmid</keyword>
<keyword evidence="3" id="KW-0449">Lipoprotein</keyword>
<geneLocation type="plasmid" evidence="3 4">
    <name>lbp1</name>
</geneLocation>
<dbReference type="PROSITE" id="PS51257">
    <property type="entry name" value="PROKAR_LIPOPROTEIN"/>
    <property type="match status" value="1"/>
</dbReference>
<evidence type="ECO:0000313" key="3">
    <source>
        <dbReference type="EMBL" id="ALO28544.1"/>
    </source>
</evidence>
<evidence type="ECO:0000313" key="2">
    <source>
        <dbReference type="EMBL" id="ALO27206.1"/>
    </source>
</evidence>
<sequence length="224" mass="24714">MNRITLVLLLLISSLSCSVIENTIEKKEKDTADDLKVLTLLQLALTSTCKSGLVTDSFVWLNSSHVNYYTSPYIGKLIDGTNFCYGESLNSGTGVYATFDYPEPGNYKIQILNEKEGAARRTIGAVLKQDIERVTSIQFSDYQNKLALIPYDYRTPFDTNPPVCITTRGVGQVICTDTAMAGSLRRSLFLTSFSTFSGGYTITCTGNCATFPENKGRIVITKEM</sequence>
<gene>
    <name evidence="2" type="ORF">LBBP_02995</name>
    <name evidence="3" type="ORF">LBBP_04440</name>
</gene>
<dbReference type="PATRIC" id="fig|280505.15.peg.2923"/>
<evidence type="ECO:0000256" key="1">
    <source>
        <dbReference type="SAM" id="SignalP"/>
    </source>
</evidence>
<dbReference type="RefSeq" id="WP_002741067.1">
    <property type="nucleotide sequence ID" value="NZ_CP012029.1"/>
</dbReference>
<reference evidence="3 4" key="1">
    <citation type="journal article" date="2015" name="PLoS Negl. Trop. Dis.">
        <title>Distribution of Plasmids in Distinct Leptospira Pathogenic Species.</title>
        <authorList>
            <person name="Wang Y."/>
            <person name="Zhuang X."/>
            <person name="Zhong Y."/>
            <person name="Zhang C."/>
            <person name="Zhang Y."/>
            <person name="Zeng L."/>
            <person name="Zhu Y."/>
            <person name="He P."/>
            <person name="Dong K."/>
            <person name="Pal U."/>
            <person name="Guo X."/>
            <person name="Qin J."/>
        </authorList>
    </citation>
    <scope>NUCLEOTIDE SEQUENCE [LARGE SCALE GENOMIC DNA]</scope>
    <source>
        <strain evidence="3 4">56604</strain>
        <plasmid evidence="3">lbp1</plasmid>
        <plasmid evidence="4">Plasmid lbp1</plasmid>
    </source>
</reference>
<dbReference type="AlphaFoldDB" id="A0A0E3AZ53"/>
<protein>
    <submittedName>
        <fullName evidence="3">Putative lipoprotein</fullName>
    </submittedName>
</protein>
<name>A0A0E3AZ53_LEPBO</name>
<dbReference type="Proteomes" id="UP000058857">
    <property type="component" value="Chromosome 1"/>
</dbReference>
<dbReference type="EMBL" id="CP012029">
    <property type="protein sequence ID" value="ALO27206.1"/>
    <property type="molecule type" value="Genomic_DNA"/>
</dbReference>
<proteinExistence type="predicted"/>
<dbReference type="EMBL" id="CP012031">
    <property type="protein sequence ID" value="ALO28544.1"/>
    <property type="molecule type" value="Genomic_DNA"/>
</dbReference>
<accession>A0A0E3AZ53</accession>
<organism evidence="3">
    <name type="scientific">Leptospira borgpetersenii serovar Ballum</name>
    <dbReference type="NCBI Taxonomy" id="280505"/>
    <lineage>
        <taxon>Bacteria</taxon>
        <taxon>Pseudomonadati</taxon>
        <taxon>Spirochaetota</taxon>
        <taxon>Spirochaetia</taxon>
        <taxon>Leptospirales</taxon>
        <taxon>Leptospiraceae</taxon>
        <taxon>Leptospira</taxon>
    </lineage>
</organism>